<feature type="region of interest" description="Disordered" evidence="1">
    <location>
        <begin position="1"/>
        <end position="111"/>
    </location>
</feature>
<feature type="compositionally biased region" description="Low complexity" evidence="1">
    <location>
        <begin position="42"/>
        <end position="56"/>
    </location>
</feature>
<feature type="compositionally biased region" description="Polar residues" evidence="1">
    <location>
        <begin position="170"/>
        <end position="202"/>
    </location>
</feature>
<reference evidence="3" key="1">
    <citation type="journal article" date="2005" name="Nature">
        <title>Sequencing of Aspergillus nidulans and comparative analysis with A. fumigatus and A. oryzae.</title>
        <authorList>
            <person name="Galagan J.E."/>
            <person name="Calvo S.E."/>
            <person name="Cuomo C."/>
            <person name="Ma L.J."/>
            <person name="Wortman J.R."/>
            <person name="Batzoglou S."/>
            <person name="Lee S.I."/>
            <person name="Basturkmen M."/>
            <person name="Spevak C.C."/>
            <person name="Clutterbuck J."/>
            <person name="Kapitonov V."/>
            <person name="Jurka J."/>
            <person name="Scazzocchio C."/>
            <person name="Farman M."/>
            <person name="Butler J."/>
            <person name="Purcell S."/>
            <person name="Harris S."/>
            <person name="Braus G.H."/>
            <person name="Draht O."/>
            <person name="Busch S."/>
            <person name="D'Enfert C."/>
            <person name="Bouchier C."/>
            <person name="Goldman G.H."/>
            <person name="Bell-Pedersen D."/>
            <person name="Griffiths-Jones S."/>
            <person name="Doonan J.H."/>
            <person name="Yu J."/>
            <person name="Vienken K."/>
            <person name="Pain A."/>
            <person name="Freitag M."/>
            <person name="Selker E.U."/>
            <person name="Archer D.B."/>
            <person name="Penalva M.A."/>
            <person name="Oakley B.R."/>
            <person name="Momany M."/>
            <person name="Tanaka T."/>
            <person name="Kumagai T."/>
            <person name="Asai K."/>
            <person name="Machida M."/>
            <person name="Nierman W.C."/>
            <person name="Denning D.W."/>
            <person name="Caddick M."/>
            <person name="Hynes M."/>
            <person name="Paoletti M."/>
            <person name="Fischer R."/>
            <person name="Miller B."/>
            <person name="Dyer P."/>
            <person name="Sachs M.S."/>
            <person name="Osmani S.A."/>
            <person name="Birren B.W."/>
        </authorList>
    </citation>
    <scope>NUCLEOTIDE SEQUENCE [LARGE SCALE GENOMIC DNA]</scope>
    <source>
        <strain evidence="3">FGSC A4 / ATCC 38163 / CBS 112.46 / NRRL 194 / M139</strain>
    </source>
</reference>
<proteinExistence type="predicted"/>
<keyword evidence="3" id="KW-1185">Reference proteome</keyword>
<organism evidence="2 3">
    <name type="scientific">Emericella nidulans (strain FGSC A4 / ATCC 38163 / CBS 112.46 / NRRL 194 / M139)</name>
    <name type="common">Aspergillus nidulans</name>
    <dbReference type="NCBI Taxonomy" id="227321"/>
    <lineage>
        <taxon>Eukaryota</taxon>
        <taxon>Fungi</taxon>
        <taxon>Dikarya</taxon>
        <taxon>Ascomycota</taxon>
        <taxon>Pezizomycotina</taxon>
        <taxon>Eurotiomycetes</taxon>
        <taxon>Eurotiomycetidae</taxon>
        <taxon>Eurotiales</taxon>
        <taxon>Aspergillaceae</taxon>
        <taxon>Aspergillus</taxon>
        <taxon>Aspergillus subgen. Nidulantes</taxon>
    </lineage>
</organism>
<dbReference type="RefSeq" id="XP_664308.1">
    <property type="nucleotide sequence ID" value="XM_659216.1"/>
</dbReference>
<feature type="compositionally biased region" description="Basic and acidic residues" evidence="1">
    <location>
        <begin position="80"/>
        <end position="89"/>
    </location>
</feature>
<feature type="region of interest" description="Disordered" evidence="1">
    <location>
        <begin position="161"/>
        <end position="202"/>
    </location>
</feature>
<dbReference type="KEGG" id="ani:ANIA_06704"/>
<gene>
    <name evidence="2" type="ORF">ANIA_06704</name>
</gene>
<dbReference type="GeneID" id="2870483"/>
<accession>C8V1P1</accession>
<accession>Q5AYC6</accession>
<sequence>MESNNLKGHSKHDNKDDSTPETSDALQHRIAQLSLSNPYIESSGPDQSKQPDQPQSEGQAQEDASTSKGGSPVAHRISSRRADSDKPESDEQGEEDSDIEPEELLKTILTIDMPREVEVRAKIKGDFTVRILPSTSFTSSSGRGFAQVFKSCFILGSLDPAMTDEDQETKGSSSQSTPREVSTPPNLQKDSSAIWTTRSAKR</sequence>
<protein>
    <submittedName>
        <fullName evidence="2">Uncharacterized protein</fullName>
    </submittedName>
</protein>
<dbReference type="AlphaFoldDB" id="Q5AYC6"/>
<dbReference type="OrthoDB" id="10633664at2759"/>
<evidence type="ECO:0000313" key="2">
    <source>
        <dbReference type="EMBL" id="CBF71285.1"/>
    </source>
</evidence>
<reference evidence="3" key="2">
    <citation type="journal article" date="2009" name="Fungal Genet. Biol.">
        <title>The 2008 update of the Aspergillus nidulans genome annotation: a community effort.</title>
        <authorList>
            <person name="Wortman J.R."/>
            <person name="Gilsenan J.M."/>
            <person name="Joardar V."/>
            <person name="Deegan J."/>
            <person name="Clutterbuck J."/>
            <person name="Andersen M.R."/>
            <person name="Archer D."/>
            <person name="Bencina M."/>
            <person name="Braus G."/>
            <person name="Coutinho P."/>
            <person name="von Dohren H."/>
            <person name="Doonan J."/>
            <person name="Driessen A.J."/>
            <person name="Durek P."/>
            <person name="Espeso E."/>
            <person name="Fekete E."/>
            <person name="Flipphi M."/>
            <person name="Estrada C.G."/>
            <person name="Geysens S."/>
            <person name="Goldman G."/>
            <person name="de Groot P.W."/>
            <person name="Hansen K."/>
            <person name="Harris S.D."/>
            <person name="Heinekamp T."/>
            <person name="Helmstaedt K."/>
            <person name="Henrissat B."/>
            <person name="Hofmann G."/>
            <person name="Homan T."/>
            <person name="Horio T."/>
            <person name="Horiuchi H."/>
            <person name="James S."/>
            <person name="Jones M."/>
            <person name="Karaffa L."/>
            <person name="Karanyi Z."/>
            <person name="Kato M."/>
            <person name="Keller N."/>
            <person name="Kelly D.E."/>
            <person name="Kiel J.A."/>
            <person name="Kim J.M."/>
            <person name="van der Klei I.J."/>
            <person name="Klis F.M."/>
            <person name="Kovalchuk A."/>
            <person name="Krasevec N."/>
            <person name="Kubicek C.P."/>
            <person name="Liu B."/>
            <person name="Maccabe A."/>
            <person name="Meyer V."/>
            <person name="Mirabito P."/>
            <person name="Miskei M."/>
            <person name="Mos M."/>
            <person name="Mullins J."/>
            <person name="Nelson D.R."/>
            <person name="Nielsen J."/>
            <person name="Oakley B.R."/>
            <person name="Osmani S.A."/>
            <person name="Pakula T."/>
            <person name="Paszewski A."/>
            <person name="Paulsen I."/>
            <person name="Pilsyk S."/>
            <person name="Pocsi I."/>
            <person name="Punt P.J."/>
            <person name="Ram A.F."/>
            <person name="Ren Q."/>
            <person name="Robellet X."/>
            <person name="Robson G."/>
            <person name="Seiboth B."/>
            <person name="van Solingen P."/>
            <person name="Specht T."/>
            <person name="Sun J."/>
            <person name="Taheri-Talesh N."/>
            <person name="Takeshita N."/>
            <person name="Ussery D."/>
            <person name="vanKuyk P.A."/>
            <person name="Visser H."/>
            <person name="van de Vondervoort P.J."/>
            <person name="de Vries R.P."/>
            <person name="Walton J."/>
            <person name="Xiang X."/>
            <person name="Xiong Y."/>
            <person name="Zeng A.P."/>
            <person name="Brandt B.W."/>
            <person name="Cornell M.J."/>
            <person name="van den Hondel C.A."/>
            <person name="Visser J."/>
            <person name="Oliver S.G."/>
            <person name="Turner G."/>
        </authorList>
    </citation>
    <scope>GENOME REANNOTATION</scope>
    <source>
        <strain evidence="3">FGSC A4 / ATCC 38163 / CBS 112.46 / NRRL 194 / M139</strain>
    </source>
</reference>
<dbReference type="EMBL" id="BN001301">
    <property type="protein sequence ID" value="CBF71285.1"/>
    <property type="molecule type" value="Genomic_DNA"/>
</dbReference>
<feature type="compositionally biased region" description="Polar residues" evidence="1">
    <location>
        <begin position="57"/>
        <end position="69"/>
    </location>
</feature>
<name>Q5AYC6_EMENI</name>
<dbReference type="HOGENOM" id="CLU_1354600_0_0_1"/>
<feature type="compositionally biased region" description="Acidic residues" evidence="1">
    <location>
        <begin position="90"/>
        <end position="102"/>
    </location>
</feature>
<dbReference type="Proteomes" id="UP000000560">
    <property type="component" value="Chromosome I"/>
</dbReference>
<dbReference type="InParanoid" id="Q5AYC6"/>
<dbReference type="VEuPathDB" id="FungiDB:AN6704"/>
<evidence type="ECO:0000256" key="1">
    <source>
        <dbReference type="SAM" id="MobiDB-lite"/>
    </source>
</evidence>
<dbReference type="OMA" id="PRIYRIN"/>
<evidence type="ECO:0000313" key="3">
    <source>
        <dbReference type="Proteomes" id="UP000000560"/>
    </source>
</evidence>